<evidence type="ECO:0000256" key="1">
    <source>
        <dbReference type="SAM" id="Phobius"/>
    </source>
</evidence>
<name>A0ABV6LZ74_9ACTN</name>
<dbReference type="Proteomes" id="UP001589867">
    <property type="component" value="Unassembled WGS sequence"/>
</dbReference>
<evidence type="ECO:0000313" key="3">
    <source>
        <dbReference type="Proteomes" id="UP001589867"/>
    </source>
</evidence>
<dbReference type="RefSeq" id="WP_377248213.1">
    <property type="nucleotide sequence ID" value="NZ_JBHLUH010000009.1"/>
</dbReference>
<keyword evidence="3" id="KW-1185">Reference proteome</keyword>
<keyword evidence="1" id="KW-0812">Transmembrane</keyword>
<protein>
    <submittedName>
        <fullName evidence="2">Uncharacterized protein</fullName>
    </submittedName>
</protein>
<feature type="transmembrane region" description="Helical" evidence="1">
    <location>
        <begin position="26"/>
        <end position="48"/>
    </location>
</feature>
<keyword evidence="1" id="KW-1133">Transmembrane helix</keyword>
<dbReference type="EMBL" id="JBHLUH010000009">
    <property type="protein sequence ID" value="MFC0527736.1"/>
    <property type="molecule type" value="Genomic_DNA"/>
</dbReference>
<accession>A0ABV6LZ74</accession>
<comment type="caution">
    <text evidence="2">The sequence shown here is derived from an EMBL/GenBank/DDBJ whole genome shotgun (WGS) entry which is preliminary data.</text>
</comment>
<gene>
    <name evidence="2" type="ORF">ACFFIA_08690</name>
</gene>
<keyword evidence="1" id="KW-0472">Membrane</keyword>
<evidence type="ECO:0000313" key="2">
    <source>
        <dbReference type="EMBL" id="MFC0527736.1"/>
    </source>
</evidence>
<proteinExistence type="predicted"/>
<reference evidence="2 3" key="1">
    <citation type="submission" date="2024-09" db="EMBL/GenBank/DDBJ databases">
        <authorList>
            <person name="Sun Q."/>
            <person name="Mori K."/>
        </authorList>
    </citation>
    <scope>NUCLEOTIDE SEQUENCE [LARGE SCALE GENOMIC DNA]</scope>
    <source>
        <strain evidence="2 3">TBRC 3947</strain>
    </source>
</reference>
<organism evidence="2 3">
    <name type="scientific">Phytohabitans kaempferiae</name>
    <dbReference type="NCBI Taxonomy" id="1620943"/>
    <lineage>
        <taxon>Bacteria</taxon>
        <taxon>Bacillati</taxon>
        <taxon>Actinomycetota</taxon>
        <taxon>Actinomycetes</taxon>
        <taxon>Micromonosporales</taxon>
        <taxon>Micromonosporaceae</taxon>
    </lineage>
</organism>
<sequence length="276" mass="28557">MAPPASAQASGTEAASTSGRGRLRAVIGYLAASGVLAAIVAFGLPIIYNAAAGGVGESNGESAVKVTVDDDGGFDPIEGSLWAFANSSPPLGEGDPEEIRAADAVALRAGVVVVTVENVGSRSLTITSIRAIVETPRRDPLAGAILRVAPGGGGGEDPPVPIGFALDTADLEARTTSGDEPSTTHYLDRYGMTLKPGEQMRLRMAGHTRAHDVVWSAVMRHVSDGETHDTPIGAPDQFRVTAASARYASAYEYSTRALRQVPVRDMCGADCRSVRG</sequence>